<evidence type="ECO:0000256" key="6">
    <source>
        <dbReference type="ARBA" id="ARBA00023136"/>
    </source>
</evidence>
<dbReference type="AlphaFoldDB" id="A0A821RW64"/>
<feature type="domain" description="Alpha 1,4-glycosyltransferase" evidence="7">
    <location>
        <begin position="186"/>
        <end position="304"/>
    </location>
</feature>
<evidence type="ECO:0000259" key="7">
    <source>
        <dbReference type="Pfam" id="PF04572"/>
    </source>
</evidence>
<dbReference type="GO" id="GO:0006688">
    <property type="term" value="P:glycosphingolipid biosynthetic process"/>
    <property type="evidence" value="ECO:0007669"/>
    <property type="project" value="TreeGrafter"/>
</dbReference>
<evidence type="ECO:0000256" key="5">
    <source>
        <dbReference type="ARBA" id="ARBA00023034"/>
    </source>
</evidence>
<evidence type="ECO:0000313" key="9">
    <source>
        <dbReference type="Proteomes" id="UP000663880"/>
    </source>
</evidence>
<evidence type="ECO:0000256" key="1">
    <source>
        <dbReference type="ARBA" id="ARBA00004323"/>
    </source>
</evidence>
<name>A0A821RW64_9NEOP</name>
<protein>
    <recommendedName>
        <fullName evidence="7">Alpha 1,4-glycosyltransferase domain-containing protein</fullName>
    </recommendedName>
</protein>
<sequence>MYELIHNNKSDNISCHYIDGDDYLPTVDGTFSPAQYPIFFHDTSCKGYLNSRQMCAIESAAISHPERNVYVFFSGPVSKSALLGKMSIMYSFSNVMLARVHIDEYSANTPIQFFIENGTLKNTSWGIENTSNVLRFLSLYKWGGVYLDTDVVVVKPFDLLGENWIAKEDMFTINSAAISLDNYTLGRKVANDFLDEIVKHYKSDNWAHNGPGAVTRVLTRFCGTDDLSKMTKSKCQGFTVLEPKYLYPIHYNDRMRYFQHGNPENYPDAYLHHIWNRLTHHLKVPKHSLYFKLAQKYCPSVYKLYNEEFGL</sequence>
<dbReference type="InterPro" id="IPR007652">
    <property type="entry name" value="A1-4-GlycosylTfrase_dom"/>
</dbReference>
<accession>A0A821RW64</accession>
<dbReference type="Proteomes" id="UP000663880">
    <property type="component" value="Unassembled WGS sequence"/>
</dbReference>
<comment type="caution">
    <text evidence="8">The sequence shown here is derived from an EMBL/GenBank/DDBJ whole genome shotgun (WGS) entry which is preliminary data.</text>
</comment>
<dbReference type="Gene3D" id="3.90.550.20">
    <property type="match status" value="1"/>
</dbReference>
<keyword evidence="9" id="KW-1185">Reference proteome</keyword>
<keyword evidence="5" id="KW-0333">Golgi apparatus</keyword>
<dbReference type="SUPFAM" id="SSF53448">
    <property type="entry name" value="Nucleotide-diphospho-sugar transferases"/>
    <property type="match status" value="1"/>
</dbReference>
<comment type="subcellular location">
    <subcellularLocation>
        <location evidence="1">Golgi apparatus membrane</location>
        <topology evidence="1">Single-pass type II membrane protein</topology>
    </subcellularLocation>
</comment>
<evidence type="ECO:0000256" key="2">
    <source>
        <dbReference type="ARBA" id="ARBA00009003"/>
    </source>
</evidence>
<gene>
    <name evidence="8" type="ORF">PMACD_LOCUS6574</name>
</gene>
<proteinExistence type="inferred from homology"/>
<keyword evidence="3" id="KW-0328">Glycosyltransferase</keyword>
<dbReference type="Pfam" id="PF04488">
    <property type="entry name" value="Gly_transf_sug"/>
    <property type="match status" value="1"/>
</dbReference>
<dbReference type="PANTHER" id="PTHR12042:SF21">
    <property type="entry name" value="ALPHA1,4-GALACTOSYLTRANSFERASE 1-RELATED"/>
    <property type="match status" value="1"/>
</dbReference>
<evidence type="ECO:0000313" key="8">
    <source>
        <dbReference type="EMBL" id="CAF4845317.1"/>
    </source>
</evidence>
<dbReference type="InterPro" id="IPR007577">
    <property type="entry name" value="GlycoTrfase_DXD_sugar-bd_CS"/>
</dbReference>
<keyword evidence="6" id="KW-0472">Membrane</keyword>
<keyword evidence="4" id="KW-0808">Transferase</keyword>
<dbReference type="InterPro" id="IPR029044">
    <property type="entry name" value="Nucleotide-diphossugar_trans"/>
</dbReference>
<dbReference type="PANTHER" id="PTHR12042">
    <property type="entry name" value="LACTOSYLCERAMIDE 4-ALPHA-GALACTOSYLTRANSFERASE ALPHA- 1,4-GALACTOSYLTRANSFERASE"/>
    <property type="match status" value="1"/>
</dbReference>
<dbReference type="InterPro" id="IPR051981">
    <property type="entry name" value="Glycosyltransf_32"/>
</dbReference>
<organism evidence="8 9">
    <name type="scientific">Pieris macdunnoughi</name>
    <dbReference type="NCBI Taxonomy" id="345717"/>
    <lineage>
        <taxon>Eukaryota</taxon>
        <taxon>Metazoa</taxon>
        <taxon>Ecdysozoa</taxon>
        <taxon>Arthropoda</taxon>
        <taxon>Hexapoda</taxon>
        <taxon>Insecta</taxon>
        <taxon>Pterygota</taxon>
        <taxon>Neoptera</taxon>
        <taxon>Endopterygota</taxon>
        <taxon>Lepidoptera</taxon>
        <taxon>Glossata</taxon>
        <taxon>Ditrysia</taxon>
        <taxon>Papilionoidea</taxon>
        <taxon>Pieridae</taxon>
        <taxon>Pierinae</taxon>
        <taxon>Pieris</taxon>
    </lineage>
</organism>
<dbReference type="Pfam" id="PF04572">
    <property type="entry name" value="Gb3_synth"/>
    <property type="match status" value="1"/>
</dbReference>
<dbReference type="GO" id="GO:0000139">
    <property type="term" value="C:Golgi membrane"/>
    <property type="evidence" value="ECO:0007669"/>
    <property type="project" value="UniProtKB-SubCell"/>
</dbReference>
<reference evidence="8" key="1">
    <citation type="submission" date="2021-02" db="EMBL/GenBank/DDBJ databases">
        <authorList>
            <person name="Steward A R."/>
        </authorList>
    </citation>
    <scope>NUCLEOTIDE SEQUENCE</scope>
</reference>
<evidence type="ECO:0000256" key="3">
    <source>
        <dbReference type="ARBA" id="ARBA00022676"/>
    </source>
</evidence>
<dbReference type="OrthoDB" id="409543at2759"/>
<comment type="similarity">
    <text evidence="2">Belongs to the glycosyltransferase 32 family.</text>
</comment>
<evidence type="ECO:0000256" key="4">
    <source>
        <dbReference type="ARBA" id="ARBA00022679"/>
    </source>
</evidence>
<dbReference type="GO" id="GO:0016758">
    <property type="term" value="F:hexosyltransferase activity"/>
    <property type="evidence" value="ECO:0007669"/>
    <property type="project" value="TreeGrafter"/>
</dbReference>
<dbReference type="EMBL" id="CAJOBZ010000014">
    <property type="protein sequence ID" value="CAF4845317.1"/>
    <property type="molecule type" value="Genomic_DNA"/>
</dbReference>